<evidence type="ECO:0000256" key="5">
    <source>
        <dbReference type="ARBA" id="ARBA00022692"/>
    </source>
</evidence>
<name>A0A0Q3SKZ4_9FLAO</name>
<feature type="transmembrane region" description="Helical" evidence="8">
    <location>
        <begin position="140"/>
        <end position="161"/>
    </location>
</feature>
<dbReference type="Gene3D" id="3.30.565.10">
    <property type="entry name" value="Histidine kinase-like ATPase, C-terminal domain"/>
    <property type="match status" value="1"/>
</dbReference>
<organism evidence="10 11">
    <name type="scientific">Chryseobacterium aquaticum</name>
    <dbReference type="NCBI Taxonomy" id="452084"/>
    <lineage>
        <taxon>Bacteria</taxon>
        <taxon>Pseudomonadati</taxon>
        <taxon>Bacteroidota</taxon>
        <taxon>Flavobacteriia</taxon>
        <taxon>Flavobacteriales</taxon>
        <taxon>Weeksellaceae</taxon>
        <taxon>Chryseobacterium group</taxon>
        <taxon>Chryseobacterium</taxon>
    </lineage>
</organism>
<keyword evidence="4" id="KW-0808">Transferase</keyword>
<evidence type="ECO:0000256" key="8">
    <source>
        <dbReference type="SAM" id="Phobius"/>
    </source>
</evidence>
<dbReference type="InterPro" id="IPR005467">
    <property type="entry name" value="His_kinase_dom"/>
</dbReference>
<dbReference type="EC" id="2.7.13.3" evidence="2"/>
<evidence type="ECO:0000313" key="10">
    <source>
        <dbReference type="EMBL" id="KQK25914.1"/>
    </source>
</evidence>
<feature type="transmembrane region" description="Helical" evidence="8">
    <location>
        <begin position="12"/>
        <end position="30"/>
    </location>
</feature>
<dbReference type="Proteomes" id="UP000051682">
    <property type="component" value="Unassembled WGS sequence"/>
</dbReference>
<reference evidence="10 11" key="1">
    <citation type="submission" date="2015-10" db="EMBL/GenBank/DDBJ databases">
        <title>Chryseobacterium aquaticum genome.</title>
        <authorList>
            <person name="Newman J.D."/>
            <person name="Ferguson M.B."/>
            <person name="Miller J.R."/>
        </authorList>
    </citation>
    <scope>NUCLEOTIDE SEQUENCE [LARGE SCALE GENOMIC DNA]</scope>
    <source>
        <strain evidence="10 11">KCTC 12483</strain>
    </source>
</reference>
<dbReference type="CDD" id="cd00082">
    <property type="entry name" value="HisKA"/>
    <property type="match status" value="1"/>
</dbReference>
<dbReference type="InterPro" id="IPR036890">
    <property type="entry name" value="HATPase_C_sf"/>
</dbReference>
<evidence type="ECO:0000256" key="4">
    <source>
        <dbReference type="ARBA" id="ARBA00022679"/>
    </source>
</evidence>
<evidence type="ECO:0000256" key="6">
    <source>
        <dbReference type="ARBA" id="ARBA00022777"/>
    </source>
</evidence>
<evidence type="ECO:0000256" key="1">
    <source>
        <dbReference type="ARBA" id="ARBA00000085"/>
    </source>
</evidence>
<dbReference type="InterPro" id="IPR003594">
    <property type="entry name" value="HATPase_dom"/>
</dbReference>
<dbReference type="InterPro" id="IPR050428">
    <property type="entry name" value="TCS_sensor_his_kinase"/>
</dbReference>
<keyword evidence="3" id="KW-0597">Phosphoprotein</keyword>
<keyword evidence="5 8" id="KW-0812">Transmembrane</keyword>
<comment type="catalytic activity">
    <reaction evidence="1">
        <text>ATP + protein L-histidine = ADP + protein N-phospho-L-histidine.</text>
        <dbReference type="EC" id="2.7.13.3"/>
    </reaction>
</comment>
<keyword evidence="8" id="KW-0472">Membrane</keyword>
<accession>A0A0Q3SKZ4</accession>
<dbReference type="Pfam" id="PF02518">
    <property type="entry name" value="HATPase_c"/>
    <property type="match status" value="1"/>
</dbReference>
<keyword evidence="7 8" id="KW-1133">Transmembrane helix</keyword>
<dbReference type="SMART" id="SM00388">
    <property type="entry name" value="HisKA"/>
    <property type="match status" value="1"/>
</dbReference>
<dbReference type="GO" id="GO:0005886">
    <property type="term" value="C:plasma membrane"/>
    <property type="evidence" value="ECO:0007669"/>
    <property type="project" value="TreeGrafter"/>
</dbReference>
<dbReference type="OrthoDB" id="1522504at2"/>
<keyword evidence="11" id="KW-1185">Reference proteome</keyword>
<dbReference type="InterPro" id="IPR003661">
    <property type="entry name" value="HisK_dim/P_dom"/>
</dbReference>
<dbReference type="PANTHER" id="PTHR45436:SF5">
    <property type="entry name" value="SENSOR HISTIDINE KINASE TRCS"/>
    <property type="match status" value="1"/>
</dbReference>
<dbReference type="EMBL" id="LLYZ01000005">
    <property type="protein sequence ID" value="KQK25914.1"/>
    <property type="molecule type" value="Genomic_DNA"/>
</dbReference>
<dbReference type="GO" id="GO:0000155">
    <property type="term" value="F:phosphorelay sensor kinase activity"/>
    <property type="evidence" value="ECO:0007669"/>
    <property type="project" value="InterPro"/>
</dbReference>
<proteinExistence type="predicted"/>
<keyword evidence="6 10" id="KW-0418">Kinase</keyword>
<dbReference type="SUPFAM" id="SSF55874">
    <property type="entry name" value="ATPase domain of HSP90 chaperone/DNA topoisomerase II/histidine kinase"/>
    <property type="match status" value="1"/>
</dbReference>
<feature type="domain" description="Histidine kinase" evidence="9">
    <location>
        <begin position="228"/>
        <end position="428"/>
    </location>
</feature>
<evidence type="ECO:0000256" key="2">
    <source>
        <dbReference type="ARBA" id="ARBA00012438"/>
    </source>
</evidence>
<sequence>MMKLLSKTTKPFLIFVMVVLAISIPVYYFVVDAIWKDELDEHNEIVAEKTSYEFNRMKISKEELQRNISLWNEIQPGTNIEKLPYNNLKKVVTFTTEKYKPFSADTKIERYRCLKKVIYIQNEPYLFSIETNIEETEKTVTIISVITLFFFVLIGAGLFILNRRLSRTIWTPFRSTLDKLKDFNLNSQTDIEFESTDIAEFEELNQSLRKMIAHNVSIYKTQKEFTENASHELQTPLAILKNKLDILMQDEDLTEKQYNIAEDMNRALARSSRINKNLLLLAKLDNSQFDNSETIQFDRLLHQSLEMFTEHFHQKNIIAGENISSNINVKGNKSLTEVLINNLILNAIRHTSSNGSIFITLTDSEFEVANSGAKSLKTDLLFKRFSKISTDNKGSGLGLSIINEICRFHHWEINYRFESNLHVFSVKM</sequence>
<dbReference type="AlphaFoldDB" id="A0A0Q3SKZ4"/>
<dbReference type="Gene3D" id="1.10.287.130">
    <property type="match status" value="1"/>
</dbReference>
<evidence type="ECO:0000256" key="7">
    <source>
        <dbReference type="ARBA" id="ARBA00022989"/>
    </source>
</evidence>
<protein>
    <recommendedName>
        <fullName evidence="2">histidine kinase</fullName>
        <ecNumber evidence="2">2.7.13.3</ecNumber>
    </recommendedName>
</protein>
<dbReference type="InterPro" id="IPR036097">
    <property type="entry name" value="HisK_dim/P_sf"/>
</dbReference>
<dbReference type="STRING" id="452084.AR438_10005"/>
<dbReference type="SMART" id="SM00387">
    <property type="entry name" value="HATPase_c"/>
    <property type="match status" value="1"/>
</dbReference>
<evidence type="ECO:0000259" key="9">
    <source>
        <dbReference type="PROSITE" id="PS50109"/>
    </source>
</evidence>
<dbReference type="SUPFAM" id="SSF47384">
    <property type="entry name" value="Homodimeric domain of signal transducing histidine kinase"/>
    <property type="match status" value="1"/>
</dbReference>
<dbReference type="Pfam" id="PF00512">
    <property type="entry name" value="HisKA"/>
    <property type="match status" value="1"/>
</dbReference>
<dbReference type="PANTHER" id="PTHR45436">
    <property type="entry name" value="SENSOR HISTIDINE KINASE YKOH"/>
    <property type="match status" value="1"/>
</dbReference>
<evidence type="ECO:0000313" key="11">
    <source>
        <dbReference type="Proteomes" id="UP000051682"/>
    </source>
</evidence>
<gene>
    <name evidence="10" type="ORF">AR438_10005</name>
</gene>
<dbReference type="PROSITE" id="PS50109">
    <property type="entry name" value="HIS_KIN"/>
    <property type="match status" value="1"/>
</dbReference>
<evidence type="ECO:0000256" key="3">
    <source>
        <dbReference type="ARBA" id="ARBA00022553"/>
    </source>
</evidence>
<comment type="caution">
    <text evidence="10">The sequence shown here is derived from an EMBL/GenBank/DDBJ whole genome shotgun (WGS) entry which is preliminary data.</text>
</comment>
<dbReference type="CDD" id="cd00075">
    <property type="entry name" value="HATPase"/>
    <property type="match status" value="1"/>
</dbReference>